<reference evidence="1" key="1">
    <citation type="submission" date="2021-02" db="EMBL/GenBank/DDBJ databases">
        <authorList>
            <person name="Nowell W R."/>
        </authorList>
    </citation>
    <scope>NUCLEOTIDE SEQUENCE</scope>
</reference>
<sequence length="86" mass="9887">MLIESHLKEESLKDIGIYLQHEHERLNSVTGPLIERQQAEYDKEKKILTIEEDLLYNLVDYLQVTGHIKTNLESGSSATTTTTDEQ</sequence>
<dbReference type="EMBL" id="CAJOAX010021648">
    <property type="protein sequence ID" value="CAF4202499.1"/>
    <property type="molecule type" value="Genomic_DNA"/>
</dbReference>
<organism evidence="1 2">
    <name type="scientific">Rotaria sordida</name>
    <dbReference type="NCBI Taxonomy" id="392033"/>
    <lineage>
        <taxon>Eukaryota</taxon>
        <taxon>Metazoa</taxon>
        <taxon>Spiralia</taxon>
        <taxon>Gnathifera</taxon>
        <taxon>Rotifera</taxon>
        <taxon>Eurotatoria</taxon>
        <taxon>Bdelloidea</taxon>
        <taxon>Philodinida</taxon>
        <taxon>Philodinidae</taxon>
        <taxon>Rotaria</taxon>
    </lineage>
</organism>
<comment type="caution">
    <text evidence="1">The sequence shown here is derived from an EMBL/GenBank/DDBJ whole genome shotgun (WGS) entry which is preliminary data.</text>
</comment>
<dbReference type="Proteomes" id="UP000663823">
    <property type="component" value="Unassembled WGS sequence"/>
</dbReference>
<gene>
    <name evidence="1" type="ORF">OTI717_LOCUS38632</name>
</gene>
<proteinExistence type="predicted"/>
<evidence type="ECO:0000313" key="2">
    <source>
        <dbReference type="Proteomes" id="UP000663823"/>
    </source>
</evidence>
<accession>A0A820B8J5</accession>
<protein>
    <submittedName>
        <fullName evidence="1">Uncharacterized protein</fullName>
    </submittedName>
</protein>
<evidence type="ECO:0000313" key="1">
    <source>
        <dbReference type="EMBL" id="CAF4202499.1"/>
    </source>
</evidence>
<dbReference type="AlphaFoldDB" id="A0A820B8J5"/>
<name>A0A820B8J5_9BILA</name>